<dbReference type="OrthoDB" id="19740at2759"/>
<dbReference type="GO" id="GO:0003714">
    <property type="term" value="F:transcription corepressor activity"/>
    <property type="evidence" value="ECO:0007669"/>
    <property type="project" value="TreeGrafter"/>
</dbReference>
<dbReference type="AlphaFoldDB" id="A0A6H5INC2"/>
<keyword evidence="4" id="KW-0804">Transcription</keyword>
<dbReference type="GO" id="GO:0006338">
    <property type="term" value="P:chromatin remodeling"/>
    <property type="evidence" value="ECO:0007669"/>
    <property type="project" value="InterPro"/>
</dbReference>
<evidence type="ECO:0000256" key="3">
    <source>
        <dbReference type="ARBA" id="ARBA00023015"/>
    </source>
</evidence>
<feature type="domain" description="DAMP1 SANT/Myb-like" evidence="10">
    <location>
        <begin position="497"/>
        <end position="574"/>
    </location>
</feature>
<dbReference type="GO" id="GO:0006281">
    <property type="term" value="P:DNA repair"/>
    <property type="evidence" value="ECO:0007669"/>
    <property type="project" value="InterPro"/>
</dbReference>
<feature type="coiled-coil region" evidence="7">
    <location>
        <begin position="589"/>
        <end position="616"/>
    </location>
</feature>
<dbReference type="FunFam" id="1.10.10.60:FF:000087">
    <property type="entry name" value="DNA methyltransferase 1-associated protein 1"/>
    <property type="match status" value="1"/>
</dbReference>
<dbReference type="Proteomes" id="UP000479190">
    <property type="component" value="Unassembled WGS sequence"/>
</dbReference>
<feature type="region of interest" description="Disordered" evidence="8">
    <location>
        <begin position="787"/>
        <end position="809"/>
    </location>
</feature>
<protein>
    <recommendedName>
        <fullName evidence="6">DNA methyltransferase 1-associated protein 1</fullName>
    </recommendedName>
</protein>
<evidence type="ECO:0000256" key="6">
    <source>
        <dbReference type="ARBA" id="ARBA00067416"/>
    </source>
</evidence>
<keyword evidence="2" id="KW-0156">Chromatin regulator</keyword>
<feature type="compositionally biased region" description="Basic and acidic residues" evidence="8">
    <location>
        <begin position="627"/>
        <end position="636"/>
    </location>
</feature>
<gene>
    <name evidence="11" type="ORF">TBRA_LOCUS7969</name>
</gene>
<dbReference type="EMBL" id="CADCXV010000806">
    <property type="protein sequence ID" value="CAB0036087.1"/>
    <property type="molecule type" value="Genomic_DNA"/>
</dbReference>
<keyword evidence="12" id="KW-1185">Reference proteome</keyword>
<dbReference type="GO" id="GO:0000122">
    <property type="term" value="P:negative regulation of transcription by RNA polymerase II"/>
    <property type="evidence" value="ECO:0007669"/>
    <property type="project" value="TreeGrafter"/>
</dbReference>
<evidence type="ECO:0000256" key="2">
    <source>
        <dbReference type="ARBA" id="ARBA00022853"/>
    </source>
</evidence>
<proteinExistence type="predicted"/>
<evidence type="ECO:0000313" key="12">
    <source>
        <dbReference type="Proteomes" id="UP000479190"/>
    </source>
</evidence>
<dbReference type="InterPro" id="IPR032563">
    <property type="entry name" value="DAMP1_SANT-like"/>
</dbReference>
<evidence type="ECO:0000313" key="11">
    <source>
        <dbReference type="EMBL" id="CAB0036087.1"/>
    </source>
</evidence>
<feature type="domain" description="DNA methyltransferase 1-associated 1" evidence="9">
    <location>
        <begin position="612"/>
        <end position="782"/>
    </location>
</feature>
<dbReference type="PANTHER" id="PTHR12855">
    <property type="entry name" value="DNA METHYLTRANSFERASE 1-ASSOCIATED PROTEIN 1 FAMILY MEMBER"/>
    <property type="match status" value="1"/>
</dbReference>
<dbReference type="InterPro" id="IPR008468">
    <property type="entry name" value="DMAP1"/>
</dbReference>
<feature type="compositionally biased region" description="Basic and acidic residues" evidence="8">
    <location>
        <begin position="413"/>
        <end position="425"/>
    </location>
</feature>
<keyword evidence="3" id="KW-0805">Transcription regulation</keyword>
<dbReference type="PANTHER" id="PTHR12855:SF10">
    <property type="entry name" value="DNA METHYLTRANSFERASE 1-ASSOCIATED PROTEIN 1"/>
    <property type="match status" value="1"/>
</dbReference>
<dbReference type="Gene3D" id="1.10.10.60">
    <property type="entry name" value="Homeodomain-like"/>
    <property type="match status" value="1"/>
</dbReference>
<evidence type="ECO:0000256" key="1">
    <source>
        <dbReference type="ARBA" id="ARBA00004123"/>
    </source>
</evidence>
<evidence type="ECO:0000259" key="10">
    <source>
        <dbReference type="Pfam" id="PF16282"/>
    </source>
</evidence>
<feature type="compositionally biased region" description="Polar residues" evidence="8">
    <location>
        <begin position="660"/>
        <end position="678"/>
    </location>
</feature>
<evidence type="ECO:0000256" key="5">
    <source>
        <dbReference type="ARBA" id="ARBA00023242"/>
    </source>
</evidence>
<reference evidence="11 12" key="1">
    <citation type="submission" date="2020-02" db="EMBL/GenBank/DDBJ databases">
        <authorList>
            <person name="Ferguson B K."/>
        </authorList>
    </citation>
    <scope>NUCLEOTIDE SEQUENCE [LARGE SCALE GENOMIC DNA]</scope>
</reference>
<dbReference type="Pfam" id="PF16282">
    <property type="entry name" value="SANT_DAMP1_like"/>
    <property type="match status" value="1"/>
</dbReference>
<name>A0A6H5INC2_9HYME</name>
<evidence type="ECO:0000256" key="8">
    <source>
        <dbReference type="SAM" id="MobiDB-lite"/>
    </source>
</evidence>
<feature type="non-terminal residue" evidence="11">
    <location>
        <position position="1"/>
    </location>
</feature>
<comment type="subcellular location">
    <subcellularLocation>
        <location evidence="1">Nucleus</location>
    </subcellularLocation>
</comment>
<evidence type="ECO:0000256" key="7">
    <source>
        <dbReference type="SAM" id="Coils"/>
    </source>
</evidence>
<keyword evidence="5" id="KW-0539">Nucleus</keyword>
<organism evidence="11 12">
    <name type="scientific">Trichogramma brassicae</name>
    <dbReference type="NCBI Taxonomy" id="86971"/>
    <lineage>
        <taxon>Eukaryota</taxon>
        <taxon>Metazoa</taxon>
        <taxon>Ecdysozoa</taxon>
        <taxon>Arthropoda</taxon>
        <taxon>Hexapoda</taxon>
        <taxon>Insecta</taxon>
        <taxon>Pterygota</taxon>
        <taxon>Neoptera</taxon>
        <taxon>Endopterygota</taxon>
        <taxon>Hymenoptera</taxon>
        <taxon>Apocrita</taxon>
        <taxon>Proctotrupomorpha</taxon>
        <taxon>Chalcidoidea</taxon>
        <taxon>Trichogrammatidae</taxon>
        <taxon>Trichogramma</taxon>
    </lineage>
</organism>
<feature type="region of interest" description="Disordered" evidence="8">
    <location>
        <begin position="405"/>
        <end position="425"/>
    </location>
</feature>
<dbReference type="InterPro" id="IPR027109">
    <property type="entry name" value="Swc4/Dmap1"/>
</dbReference>
<sequence>ILRVYAWAMNLTIRIFFGFIYFINSDQTKKKTLNNQRVKNKLTSELAARDSRSALNYTNAFIRLYHRELTDYIMRADALRARALRASSMFSTKTKKKICCAHWIVPDSAELNVIITQRRKRSDVQGSEQTITARIVKYNIVPNQISPFRCLCGRPIFRVGIRKIRAYNVNIYKLSDFLHDEISESSVGSAVGFSGRRINFRVKCWICCWIFRTKDQFGKMIFEFGLTHFHVVSLRGYIRHVKMCQAENADDFPWASLKSTRGYIRHVKMCEAENADDFPWVSLKSTRGYIRHVKMCQAENADDFPWASLKSTRDFRVKCWICCWIFRTKDQFGKIIYRRFPSQVLDLLLDFPDEGSVWKNNLSDFQQISRENVIKNFIGAMADVRDILDLETPAAPEVTKEAILGSDKKARRRPENTRTSKRPEGMNREVYALIRQDNNVVPPLYPTDTGKGYSKIKAKLGMKRVGAWEWTPFTNPARTDGATFHHWRRVVDAGKEYPFAVFNKKVPIPTYTHTEYVQHLVTSGWTEAETDHLFDLCKRFDLRFIIIHDRWDKKFTARSVEDLKNRYYQVCASLNKVKNQHEKIYHYDYEHEKKRKEQLKKLFERTQKQVEEEQTLLIELRKIEQRKKERDRKTQDLQKLITAADNQAETKKNDRKSSKKTNTTSRQKVSRSDSTNTGKLHVAEPTGIKFPDVKNSGVSLRSQRIKLPSSLGQKKMKGIEQTLVELNIDSNPPPTEQICQQFNELRSDIVLHYELKQALNTCNFELQSLRHQYEAMLPGQTLTIPPSLLPDQSVNKTDAAGSTTGATNA</sequence>
<evidence type="ECO:0000256" key="4">
    <source>
        <dbReference type="ARBA" id="ARBA00023163"/>
    </source>
</evidence>
<feature type="region of interest" description="Disordered" evidence="8">
    <location>
        <begin position="627"/>
        <end position="688"/>
    </location>
</feature>
<accession>A0A6H5INC2</accession>
<dbReference type="GO" id="GO:0035267">
    <property type="term" value="C:NuA4 histone acetyltransferase complex"/>
    <property type="evidence" value="ECO:0007669"/>
    <property type="project" value="InterPro"/>
</dbReference>
<keyword evidence="7" id="KW-0175">Coiled coil</keyword>
<evidence type="ECO:0000259" key="9">
    <source>
        <dbReference type="Pfam" id="PF05499"/>
    </source>
</evidence>
<dbReference type="Pfam" id="PF05499">
    <property type="entry name" value="DMAP1"/>
    <property type="match status" value="1"/>
</dbReference>
<dbReference type="GO" id="GO:0000812">
    <property type="term" value="C:Swr1 complex"/>
    <property type="evidence" value="ECO:0007669"/>
    <property type="project" value="TreeGrafter"/>
</dbReference>